<dbReference type="InterPro" id="IPR036249">
    <property type="entry name" value="Thioredoxin-like_sf"/>
</dbReference>
<gene>
    <name evidence="3" type="ORF">IF651_04300</name>
</gene>
<feature type="transmembrane region" description="Helical" evidence="1">
    <location>
        <begin position="31"/>
        <end position="50"/>
    </location>
</feature>
<name>A0A927IZH8_9MICO</name>
<accession>A0A927IZH8</accession>
<dbReference type="SUPFAM" id="SSF52833">
    <property type="entry name" value="Thioredoxin-like"/>
    <property type="match status" value="1"/>
</dbReference>
<dbReference type="AlphaFoldDB" id="A0A927IZH8"/>
<proteinExistence type="predicted"/>
<dbReference type="Pfam" id="PF00462">
    <property type="entry name" value="Glutaredoxin"/>
    <property type="match status" value="1"/>
</dbReference>
<dbReference type="EMBL" id="JACYHB010000002">
    <property type="protein sequence ID" value="MBD8078277.1"/>
    <property type="molecule type" value="Genomic_DNA"/>
</dbReference>
<evidence type="ECO:0000259" key="2">
    <source>
        <dbReference type="Pfam" id="PF00462"/>
    </source>
</evidence>
<sequence length="145" mass="16024">MSRSWRSPLLVWTVGGAVTIALLTAGDRVTALVELAFFLLLGAALSPLPFPPSSTERGARGDSRRDGRPVVHWRPGCRFCLRLRLVLWRDAGRVHWVNIWRDPEGAAAVRDVTGGDETVPTVTFPQAPPEVNPDPRRLRARLRAA</sequence>
<organism evidence="3 4">
    <name type="scientific">Cellulosimicrobium arenosum</name>
    <dbReference type="NCBI Taxonomy" id="2708133"/>
    <lineage>
        <taxon>Bacteria</taxon>
        <taxon>Bacillati</taxon>
        <taxon>Actinomycetota</taxon>
        <taxon>Actinomycetes</taxon>
        <taxon>Micrococcales</taxon>
        <taxon>Promicromonosporaceae</taxon>
        <taxon>Cellulosimicrobium</taxon>
    </lineage>
</organism>
<evidence type="ECO:0000313" key="4">
    <source>
        <dbReference type="Proteomes" id="UP000610846"/>
    </source>
</evidence>
<dbReference type="Proteomes" id="UP000610846">
    <property type="component" value="Unassembled WGS sequence"/>
</dbReference>
<keyword evidence="1" id="KW-0472">Membrane</keyword>
<evidence type="ECO:0000256" key="1">
    <source>
        <dbReference type="SAM" id="Phobius"/>
    </source>
</evidence>
<dbReference type="RefSeq" id="WP_191827830.1">
    <property type="nucleotide sequence ID" value="NZ_JACYHB010000002.1"/>
</dbReference>
<feature type="transmembrane region" description="Helical" evidence="1">
    <location>
        <begin position="7"/>
        <end position="25"/>
    </location>
</feature>
<keyword evidence="4" id="KW-1185">Reference proteome</keyword>
<dbReference type="Gene3D" id="3.40.30.10">
    <property type="entry name" value="Glutaredoxin"/>
    <property type="match status" value="1"/>
</dbReference>
<keyword evidence="1" id="KW-1133">Transmembrane helix</keyword>
<reference evidence="3" key="1">
    <citation type="journal article" date="2018" name="Curr. Microbiol.">
        <title>Cellulosimicrobium arenosum sp. nov., Isolated from Marine Sediment Sand.</title>
        <authorList>
            <person name="Oh M."/>
            <person name="Kim J.H."/>
            <person name="Yoon J.H."/>
            <person name="Schumann P."/>
            <person name="Kim W."/>
        </authorList>
    </citation>
    <scope>NUCLEOTIDE SEQUENCE</scope>
    <source>
        <strain evidence="3">KCTC 49039</strain>
    </source>
</reference>
<protein>
    <recommendedName>
        <fullName evidence="2">Glutaredoxin domain-containing protein</fullName>
    </recommendedName>
</protein>
<reference evidence="3" key="2">
    <citation type="submission" date="2020-09" db="EMBL/GenBank/DDBJ databases">
        <authorList>
            <person name="Yu Y."/>
        </authorList>
    </citation>
    <scope>NUCLEOTIDE SEQUENCE</scope>
    <source>
        <strain evidence="3">KCTC 49039</strain>
    </source>
</reference>
<dbReference type="InterPro" id="IPR002109">
    <property type="entry name" value="Glutaredoxin"/>
</dbReference>
<comment type="caution">
    <text evidence="3">The sequence shown here is derived from an EMBL/GenBank/DDBJ whole genome shotgun (WGS) entry which is preliminary data.</text>
</comment>
<evidence type="ECO:0000313" key="3">
    <source>
        <dbReference type="EMBL" id="MBD8078277.1"/>
    </source>
</evidence>
<keyword evidence="1" id="KW-0812">Transmembrane</keyword>
<feature type="domain" description="Glutaredoxin" evidence="2">
    <location>
        <begin position="72"/>
        <end position="123"/>
    </location>
</feature>